<dbReference type="eggNOG" id="COG3210">
    <property type="taxonomic scope" value="Bacteria"/>
</dbReference>
<comment type="caution">
    <text evidence="2">The sequence shown here is derived from an EMBL/GenBank/DDBJ whole genome shotgun (WGS) entry which is preliminary data.</text>
</comment>
<evidence type="ECO:0000256" key="1">
    <source>
        <dbReference type="ARBA" id="ARBA00022729"/>
    </source>
</evidence>
<dbReference type="STRING" id="497964.CfE428DRAFT_1781"/>
<dbReference type="EMBL" id="ABVL01000004">
    <property type="protein sequence ID" value="EDY20584.1"/>
    <property type="molecule type" value="Genomic_DNA"/>
</dbReference>
<evidence type="ECO:0000313" key="3">
    <source>
        <dbReference type="Proteomes" id="UP000005824"/>
    </source>
</evidence>
<organism evidence="2 3">
    <name type="scientific">Chthoniobacter flavus Ellin428</name>
    <dbReference type="NCBI Taxonomy" id="497964"/>
    <lineage>
        <taxon>Bacteria</taxon>
        <taxon>Pseudomonadati</taxon>
        <taxon>Verrucomicrobiota</taxon>
        <taxon>Spartobacteria</taxon>
        <taxon>Chthoniobacterales</taxon>
        <taxon>Chthoniobacteraceae</taxon>
        <taxon>Chthoniobacter</taxon>
    </lineage>
</organism>
<dbReference type="RefSeq" id="WP_006979107.1">
    <property type="nucleotide sequence ID" value="NZ_ABVL01000004.1"/>
</dbReference>
<gene>
    <name evidence="2" type="ORF">CfE428DRAFT_1781</name>
</gene>
<dbReference type="InterPro" id="IPR011050">
    <property type="entry name" value="Pectin_lyase_fold/virulence"/>
</dbReference>
<dbReference type="InterPro" id="IPR013425">
    <property type="entry name" value="Autotrns_rpt"/>
</dbReference>
<dbReference type="NCBIfam" id="TIGR02601">
    <property type="entry name" value="autotrns_rpt"/>
    <property type="match status" value="3"/>
</dbReference>
<keyword evidence="3" id="KW-1185">Reference proteome</keyword>
<protein>
    <submittedName>
        <fullName evidence="2">Autotransporter-associated beta strand repeat protein</fullName>
    </submittedName>
</protein>
<dbReference type="Pfam" id="PF12951">
    <property type="entry name" value="PATR"/>
    <property type="match status" value="4"/>
</dbReference>
<dbReference type="Proteomes" id="UP000005824">
    <property type="component" value="Unassembled WGS sequence"/>
</dbReference>
<proteinExistence type="predicted"/>
<reference evidence="2 3" key="1">
    <citation type="journal article" date="2011" name="J. Bacteriol.">
        <title>Genome sequence of Chthoniobacter flavus Ellin428, an aerobic heterotrophic soil bacterium.</title>
        <authorList>
            <person name="Kant R."/>
            <person name="van Passel M.W."/>
            <person name="Palva A."/>
            <person name="Lucas S."/>
            <person name="Lapidus A."/>
            <person name="Glavina Del Rio T."/>
            <person name="Dalin E."/>
            <person name="Tice H."/>
            <person name="Bruce D."/>
            <person name="Goodwin L."/>
            <person name="Pitluck S."/>
            <person name="Larimer F.W."/>
            <person name="Land M.L."/>
            <person name="Hauser L."/>
            <person name="Sangwan P."/>
            <person name="de Vos W.M."/>
            <person name="Janssen P.H."/>
            <person name="Smidt H."/>
        </authorList>
    </citation>
    <scope>NUCLEOTIDE SEQUENCE [LARGE SCALE GENOMIC DNA]</scope>
    <source>
        <strain evidence="2 3">Ellin428</strain>
    </source>
</reference>
<dbReference type="AlphaFoldDB" id="B4CYP3"/>
<sequence>MDNGAGPTVSTPSGDALTGALLEIKGNISGVGSLTKQGYDAVVLSGTNTYTGGTFVNTGWLRAGAANTLPTAGLLSTTGGGVFDLNGYNVEVGTLTSPGALVGTTAQQNSNGYITNTAPFVSTLTVGNGTSADFTYAGLVQYNVGLDKIGANVLSLLNSNTYVGPTTINAGDVRAVDGVGLPTASNLVISGNDPLNAAAYEPTTSTFTRSLGSGAGQVQITGGSSGFGAFGTPLTVDVGGNGTGTGPTLQWGTTFFNPSTFLLNDSHATAASTLTNNIDLNPTTSVVTRGIAVNSTGANTATIKGNLLQSGSGAATLDKTGPGTLILSSTSTLSYTGGTTVDNGTLQAGATNQLPQTLLSVNSTGSTTGTFDMKGFSQNVGGLAGTGANALVTSTGGPATLIVGSDNTDHVFNGKIMDGTGSTGVVTFTKQGTGTQTLAGPSAYSGNTTVNGGTLLVSGSLNGTALVNVNNGGTLAGGGSITTSNNGSVTLALGASLAPTTDSTFSLNLGTGSLDLSAAVAPSNSQSLIFAMDPAVTSAMVAVNTGTLSIGTGVLEFNDFNFSAAGGFGTGNTYTLFHSTNAINGTLGANLTGQINGFVANIAIQGDDVVLQVVPEPNSMVMLLGSIGMALGLQRFRRRRSAKA</sequence>
<evidence type="ECO:0000313" key="2">
    <source>
        <dbReference type="EMBL" id="EDY20584.1"/>
    </source>
</evidence>
<dbReference type="SUPFAM" id="SSF51126">
    <property type="entry name" value="Pectin lyase-like"/>
    <property type="match status" value="2"/>
</dbReference>
<name>B4CYP3_9BACT</name>
<dbReference type="InParanoid" id="B4CYP3"/>
<keyword evidence="1" id="KW-0732">Signal</keyword>
<accession>B4CYP3</accession>